<evidence type="ECO:0000313" key="2">
    <source>
        <dbReference type="EMBL" id="VEU33539.1"/>
    </source>
</evidence>
<keyword evidence="3" id="KW-1185">Reference proteome</keyword>
<sequence>MASFNNKQPLPKSKGSSFDAFSKVDELVSKPVVGSDGAASWQAFRKDNQANVRHQVSVAPKAPLKKQDKLGTGFSSWEEERAHEDMVRKNAGHASANSGYTTFKNDKSAAKEAALRKKRKAQIEARIRPDDEEYFIASATFEGWKFDYVFTTKNGATGYYWDGMDSVKKERGESMPEKKSGRLPSASPGVQTNETKDASVTNKPKKKRKKKKGPTIVHDPNNPMEQVQAILERRNQKLMGMITADHDLPNVHG</sequence>
<dbReference type="AlphaFoldDB" id="A0A448YUV6"/>
<evidence type="ECO:0000313" key="3">
    <source>
        <dbReference type="Proteomes" id="UP000291116"/>
    </source>
</evidence>
<dbReference type="EMBL" id="CAACVS010000002">
    <property type="protein sequence ID" value="VEU33539.1"/>
    <property type="molecule type" value="Genomic_DNA"/>
</dbReference>
<feature type="compositionally biased region" description="Basic and acidic residues" evidence="1">
    <location>
        <begin position="170"/>
        <end position="180"/>
    </location>
</feature>
<feature type="region of interest" description="Disordered" evidence="1">
    <location>
        <begin position="55"/>
        <end position="75"/>
    </location>
</feature>
<gene>
    <name evidence="2" type="ORF">PSNMU_V1.4_AUG-EV-PASAV3_0000830</name>
</gene>
<evidence type="ECO:0000256" key="1">
    <source>
        <dbReference type="SAM" id="MobiDB-lite"/>
    </source>
</evidence>
<organism evidence="2 3">
    <name type="scientific">Pseudo-nitzschia multistriata</name>
    <dbReference type="NCBI Taxonomy" id="183589"/>
    <lineage>
        <taxon>Eukaryota</taxon>
        <taxon>Sar</taxon>
        <taxon>Stramenopiles</taxon>
        <taxon>Ochrophyta</taxon>
        <taxon>Bacillariophyta</taxon>
        <taxon>Bacillariophyceae</taxon>
        <taxon>Bacillariophycidae</taxon>
        <taxon>Bacillariales</taxon>
        <taxon>Bacillariaceae</taxon>
        <taxon>Pseudo-nitzschia</taxon>
    </lineage>
</organism>
<feature type="compositionally biased region" description="Basic residues" evidence="1">
    <location>
        <begin position="203"/>
        <end position="213"/>
    </location>
</feature>
<name>A0A448YUV6_9STRA</name>
<proteinExistence type="predicted"/>
<reference evidence="2 3" key="1">
    <citation type="submission" date="2019-01" db="EMBL/GenBank/DDBJ databases">
        <authorList>
            <person name="Ferrante I. M."/>
        </authorList>
    </citation>
    <scope>NUCLEOTIDE SEQUENCE [LARGE SCALE GENOMIC DNA]</scope>
    <source>
        <strain evidence="2 3">B856</strain>
    </source>
</reference>
<feature type="compositionally biased region" description="Polar residues" evidence="1">
    <location>
        <begin position="188"/>
        <end position="202"/>
    </location>
</feature>
<feature type="region of interest" description="Disordered" evidence="1">
    <location>
        <begin position="170"/>
        <end position="224"/>
    </location>
</feature>
<accession>A0A448YUV6</accession>
<dbReference type="Proteomes" id="UP000291116">
    <property type="component" value="Unassembled WGS sequence"/>
</dbReference>
<protein>
    <submittedName>
        <fullName evidence="2">Uncharacterized protein</fullName>
    </submittedName>
</protein>
<dbReference type="OrthoDB" id="42462at2759"/>